<name>A0AAV2AH98_9ARAC</name>
<keyword evidence="1" id="KW-0732">Signal</keyword>
<dbReference type="AlphaFoldDB" id="A0AAV2AH98"/>
<proteinExistence type="predicted"/>
<feature type="chain" id="PRO_5043875349" description="Secreted protein" evidence="1">
    <location>
        <begin position="19"/>
        <end position="97"/>
    </location>
</feature>
<dbReference type="Proteomes" id="UP001497382">
    <property type="component" value="Unassembled WGS sequence"/>
</dbReference>
<gene>
    <name evidence="2" type="ORF">LARSCL_LOCUS12581</name>
</gene>
<evidence type="ECO:0000313" key="3">
    <source>
        <dbReference type="Proteomes" id="UP001497382"/>
    </source>
</evidence>
<comment type="caution">
    <text evidence="2">The sequence shown here is derived from an EMBL/GenBank/DDBJ whole genome shotgun (WGS) entry which is preliminary data.</text>
</comment>
<dbReference type="EMBL" id="CAXIEN010000167">
    <property type="protein sequence ID" value="CAL1283404.1"/>
    <property type="molecule type" value="Genomic_DNA"/>
</dbReference>
<protein>
    <recommendedName>
        <fullName evidence="4">Secreted protein</fullName>
    </recommendedName>
</protein>
<evidence type="ECO:0000256" key="1">
    <source>
        <dbReference type="SAM" id="SignalP"/>
    </source>
</evidence>
<reference evidence="2 3" key="1">
    <citation type="submission" date="2024-04" db="EMBL/GenBank/DDBJ databases">
        <authorList>
            <person name="Rising A."/>
            <person name="Reimegard J."/>
            <person name="Sonavane S."/>
            <person name="Akerstrom W."/>
            <person name="Nylinder S."/>
            <person name="Hedman E."/>
            <person name="Kallberg Y."/>
        </authorList>
    </citation>
    <scope>NUCLEOTIDE SEQUENCE [LARGE SCALE GENOMIC DNA]</scope>
</reference>
<feature type="non-terminal residue" evidence="2">
    <location>
        <position position="1"/>
    </location>
</feature>
<evidence type="ECO:0000313" key="2">
    <source>
        <dbReference type="EMBL" id="CAL1283404.1"/>
    </source>
</evidence>
<accession>A0AAV2AH98</accession>
<evidence type="ECO:0008006" key="4">
    <source>
        <dbReference type="Google" id="ProtNLM"/>
    </source>
</evidence>
<sequence length="97" mass="11410">KLFLIVFLLYLLFKESILKLLVGTWQGQTLIPLLSTRVLKIPMFPFIFNQMMYKSLCLFPISRVSREPSALFHACSSRVKTHVLVALEMSKIKYYFY</sequence>
<feature type="signal peptide" evidence="1">
    <location>
        <begin position="1"/>
        <end position="18"/>
    </location>
</feature>
<keyword evidence="3" id="KW-1185">Reference proteome</keyword>
<organism evidence="2 3">
    <name type="scientific">Larinioides sclopetarius</name>
    <dbReference type="NCBI Taxonomy" id="280406"/>
    <lineage>
        <taxon>Eukaryota</taxon>
        <taxon>Metazoa</taxon>
        <taxon>Ecdysozoa</taxon>
        <taxon>Arthropoda</taxon>
        <taxon>Chelicerata</taxon>
        <taxon>Arachnida</taxon>
        <taxon>Araneae</taxon>
        <taxon>Araneomorphae</taxon>
        <taxon>Entelegynae</taxon>
        <taxon>Araneoidea</taxon>
        <taxon>Araneidae</taxon>
        <taxon>Larinioides</taxon>
    </lineage>
</organism>